<dbReference type="Pfam" id="PF23561">
    <property type="entry name" value="zf-C2H2_15"/>
    <property type="match status" value="1"/>
</dbReference>
<feature type="region of interest" description="Disordered" evidence="8">
    <location>
        <begin position="854"/>
        <end position="878"/>
    </location>
</feature>
<dbReference type="STRING" id="568069.A0A1J1JAT4"/>
<dbReference type="Proteomes" id="UP000183832">
    <property type="component" value="Unassembled WGS sequence"/>
</dbReference>
<evidence type="ECO:0000259" key="9">
    <source>
        <dbReference type="PROSITE" id="PS50157"/>
    </source>
</evidence>
<dbReference type="AlphaFoldDB" id="A0A1J1JAT4"/>
<keyword evidence="2" id="KW-0479">Metal-binding</keyword>
<dbReference type="OrthoDB" id="3214149at2759"/>
<proteinExistence type="predicted"/>
<protein>
    <submittedName>
        <fullName evidence="10">CLUMA_CG020858, isoform A</fullName>
    </submittedName>
</protein>
<dbReference type="SMART" id="SM00355">
    <property type="entry name" value="ZnF_C2H2"/>
    <property type="match status" value="2"/>
</dbReference>
<feature type="region of interest" description="Disordered" evidence="8">
    <location>
        <begin position="700"/>
        <end position="734"/>
    </location>
</feature>
<feature type="compositionally biased region" description="Low complexity" evidence="8">
    <location>
        <begin position="854"/>
        <end position="869"/>
    </location>
</feature>
<dbReference type="GO" id="GO:0000978">
    <property type="term" value="F:RNA polymerase II cis-regulatory region sequence-specific DNA binding"/>
    <property type="evidence" value="ECO:0007669"/>
    <property type="project" value="TreeGrafter"/>
</dbReference>
<feature type="compositionally biased region" description="Polar residues" evidence="8">
    <location>
        <begin position="579"/>
        <end position="588"/>
    </location>
</feature>
<feature type="compositionally biased region" description="Polar residues" evidence="8">
    <location>
        <begin position="821"/>
        <end position="831"/>
    </location>
</feature>
<keyword evidence="5" id="KW-0862">Zinc</keyword>
<accession>A0A1J1JAT4</accession>
<evidence type="ECO:0000256" key="8">
    <source>
        <dbReference type="SAM" id="MobiDB-lite"/>
    </source>
</evidence>
<dbReference type="PROSITE" id="PS50157">
    <property type="entry name" value="ZINC_FINGER_C2H2_2"/>
    <property type="match status" value="2"/>
</dbReference>
<evidence type="ECO:0000256" key="1">
    <source>
        <dbReference type="ARBA" id="ARBA00004123"/>
    </source>
</evidence>
<dbReference type="GO" id="GO:0000981">
    <property type="term" value="F:DNA-binding transcription factor activity, RNA polymerase II-specific"/>
    <property type="evidence" value="ECO:0007669"/>
    <property type="project" value="TreeGrafter"/>
</dbReference>
<feature type="region of interest" description="Disordered" evidence="8">
    <location>
        <begin position="938"/>
        <end position="1010"/>
    </location>
</feature>
<feature type="domain" description="C2H2-type" evidence="9">
    <location>
        <begin position="511"/>
        <end position="538"/>
    </location>
</feature>
<comment type="subcellular location">
    <subcellularLocation>
        <location evidence="1">Nucleus</location>
    </subcellularLocation>
</comment>
<dbReference type="EMBL" id="CVRI01000074">
    <property type="protein sequence ID" value="CRL08145.1"/>
    <property type="molecule type" value="Genomic_DNA"/>
</dbReference>
<dbReference type="InterPro" id="IPR043359">
    <property type="entry name" value="GLI-like"/>
</dbReference>
<feature type="region of interest" description="Disordered" evidence="8">
    <location>
        <begin position="185"/>
        <end position="210"/>
    </location>
</feature>
<dbReference type="FunFam" id="3.30.160.60:FF:000068">
    <property type="entry name" value="GLI family zinc finger 3"/>
    <property type="match status" value="1"/>
</dbReference>
<organism evidence="10 11">
    <name type="scientific">Clunio marinus</name>
    <dbReference type="NCBI Taxonomy" id="568069"/>
    <lineage>
        <taxon>Eukaryota</taxon>
        <taxon>Metazoa</taxon>
        <taxon>Ecdysozoa</taxon>
        <taxon>Arthropoda</taxon>
        <taxon>Hexapoda</taxon>
        <taxon>Insecta</taxon>
        <taxon>Pterygota</taxon>
        <taxon>Neoptera</taxon>
        <taxon>Endopterygota</taxon>
        <taxon>Diptera</taxon>
        <taxon>Nematocera</taxon>
        <taxon>Chironomoidea</taxon>
        <taxon>Chironomidae</taxon>
        <taxon>Clunio</taxon>
    </lineage>
</organism>
<evidence type="ECO:0000256" key="3">
    <source>
        <dbReference type="ARBA" id="ARBA00022737"/>
    </source>
</evidence>
<keyword evidence="6" id="KW-0539">Nucleus</keyword>
<feature type="compositionally biased region" description="Low complexity" evidence="8">
    <location>
        <begin position="794"/>
        <end position="812"/>
    </location>
</feature>
<dbReference type="InterPro" id="IPR013087">
    <property type="entry name" value="Znf_C2H2_type"/>
</dbReference>
<evidence type="ECO:0000256" key="2">
    <source>
        <dbReference type="ARBA" id="ARBA00022723"/>
    </source>
</evidence>
<feature type="region of interest" description="Disordered" evidence="8">
    <location>
        <begin position="555"/>
        <end position="588"/>
    </location>
</feature>
<keyword evidence="11" id="KW-1185">Reference proteome</keyword>
<feature type="compositionally biased region" description="Basic and acidic residues" evidence="8">
    <location>
        <begin position="959"/>
        <end position="974"/>
    </location>
</feature>
<dbReference type="GO" id="GO:0005634">
    <property type="term" value="C:nucleus"/>
    <property type="evidence" value="ECO:0007669"/>
    <property type="project" value="UniProtKB-SubCell"/>
</dbReference>
<dbReference type="Gene3D" id="3.30.160.60">
    <property type="entry name" value="Classic Zinc Finger"/>
    <property type="match status" value="2"/>
</dbReference>
<dbReference type="InterPro" id="IPR056436">
    <property type="entry name" value="Znf-C2H2_ZIC1-5/GLI1-3-like"/>
</dbReference>
<feature type="compositionally biased region" description="Gly residues" evidence="8">
    <location>
        <begin position="562"/>
        <end position="575"/>
    </location>
</feature>
<dbReference type="GO" id="GO:0008270">
    <property type="term" value="F:zinc ion binding"/>
    <property type="evidence" value="ECO:0007669"/>
    <property type="project" value="UniProtKB-KW"/>
</dbReference>
<dbReference type="InterPro" id="IPR036236">
    <property type="entry name" value="Znf_C2H2_sf"/>
</dbReference>
<evidence type="ECO:0000256" key="6">
    <source>
        <dbReference type="ARBA" id="ARBA00023242"/>
    </source>
</evidence>
<evidence type="ECO:0000313" key="11">
    <source>
        <dbReference type="Proteomes" id="UP000183832"/>
    </source>
</evidence>
<feature type="domain" description="C2H2-type" evidence="9">
    <location>
        <begin position="473"/>
        <end position="505"/>
    </location>
</feature>
<dbReference type="FunFam" id="3.30.160.60:FF:000031">
    <property type="entry name" value="GLI family zinc finger 3"/>
    <property type="match status" value="1"/>
</dbReference>
<dbReference type="PANTHER" id="PTHR45718">
    <property type="entry name" value="TRANSCRIPTIONAL ACTIVATOR CUBITUS INTERRUPTUS"/>
    <property type="match status" value="1"/>
</dbReference>
<gene>
    <name evidence="10" type="ORF">CLUMA_CG020858</name>
</gene>
<dbReference type="PANTHER" id="PTHR45718:SF4">
    <property type="entry name" value="TRANSCRIPTIONAL ACTIVATOR CUBITUS INTERRUPTUS"/>
    <property type="match status" value="1"/>
</dbReference>
<sequence>MPEKGPFGEQIYPYQHHFHNQMINGVATNGFFQSNTEQQADSRNLSTSQNNNSIHFPSAFVAFHNSQMAAVGQRHTHDNNFNSSSSFHYPHGSSLFTELINPSRAALVPVLPLSPGNSQNNVSNPHPSDIHPAYRIPYMQLLHSLHNATSPQSSIHENFTHQSALGVPYTLNSFSSNDINMERPKTDKSNGMVQVPSFKPDPIGGFTRKRTLSSSPYSELMDVSSMIRYSPTSLYGSKTSNASGSFGHLGATALNTTASMTNTSIGTPMSISSLPTSLQHFLISGELLPSLSGHYMSPTNSMLSFAHHQAMASSLIQIDASMQSLKSDSYIQEAQQKQQNAQNVKGVGKKKENNVPVVTSAEADSPSQTQHIRRMKIKYETQTENNDDNIIQNGKLSTTTNISNQNEFNINQLKQNGSHISKNISNRNKDAMIAKNHNNSLRSNNNNNSSTSSETVLADTTDAKDDGGIFFETNCHWRGCGLEFLTQDELVRHINTDHIHGNKKAFVCRWDTCSRDEKPFKAQYMLVVHMRRHTGEKPHKCTHVKTVHGADFYAKRKHKGIGDSGSGEDGNGSNGMGSPATNDDSYSIKNASLMSPSIKSESDVNSPGYQMNNSPLGVPHMSSEANDDYDYMPSSNSNISNANNTQIGIVSSTVDTQWPYDEEDTAEASELPMVLRAMIDFDQNSNVGGVGVMAPVEHHTQRGRLRSRLNNKGGFYQPSSPNPSEYISSSPRSNYGIGELNRRITDLKVDNRALSPPQNYARDTSPKLLELGQNYLNMGTSLCNYQTQYNQQINQQMRRDSNNSTTSSSYYSMKSCDVSRRNSQQSHVSSMSTLRASNASYINYDPSSFYDPISAGSSRRSSQMSTFDSPNYGQPSSQLISSHIGRLQRHSTGANHPYNPNYHQHIQYPHNLQSNPNNNHGYFLYNYNELHQNQTFNTLSQTPTSTTDRRMSEPISNDSRIHDKTFHRQQDPTRPRSATPTKSLEMMMTSSKKNERVETEAASPSKPHPNETVVLDVLKTNEKIENCDELVIPDEMVIYLNQVGDEKVESSNDLKIKLDLIDDINPMNSSLSIEKIKEEDLFSLLAEVEPCEERATGIIDLEVKHDNEDCKSESDINASKSQQVIMSKCKS</sequence>
<dbReference type="SUPFAM" id="SSF57667">
    <property type="entry name" value="beta-beta-alpha zinc fingers"/>
    <property type="match status" value="2"/>
</dbReference>
<evidence type="ECO:0000256" key="7">
    <source>
        <dbReference type="PROSITE-ProRule" id="PRU00042"/>
    </source>
</evidence>
<evidence type="ECO:0000256" key="5">
    <source>
        <dbReference type="ARBA" id="ARBA00022833"/>
    </source>
</evidence>
<keyword evidence="4 7" id="KW-0863">Zinc-finger</keyword>
<reference evidence="10 11" key="1">
    <citation type="submission" date="2015-04" db="EMBL/GenBank/DDBJ databases">
        <authorList>
            <person name="Syromyatnikov M.Y."/>
            <person name="Popov V.N."/>
        </authorList>
    </citation>
    <scope>NUCLEOTIDE SEQUENCE [LARGE SCALE GENOMIC DNA]</scope>
</reference>
<evidence type="ECO:0000256" key="4">
    <source>
        <dbReference type="ARBA" id="ARBA00022771"/>
    </source>
</evidence>
<feature type="compositionally biased region" description="Low complexity" evidence="8">
    <location>
        <begin position="718"/>
        <end position="731"/>
    </location>
</feature>
<keyword evidence="3" id="KW-0677">Repeat</keyword>
<evidence type="ECO:0000313" key="10">
    <source>
        <dbReference type="EMBL" id="CRL08145.1"/>
    </source>
</evidence>
<dbReference type="GO" id="GO:0140297">
    <property type="term" value="F:DNA-binding transcription factor binding"/>
    <property type="evidence" value="ECO:0007669"/>
    <property type="project" value="UniProtKB-ARBA"/>
</dbReference>
<feature type="region of interest" description="Disordered" evidence="8">
    <location>
        <begin position="794"/>
        <end position="831"/>
    </location>
</feature>
<name>A0A1J1JAT4_9DIPT</name>
<dbReference type="PROSITE" id="PS00028">
    <property type="entry name" value="ZINC_FINGER_C2H2_1"/>
    <property type="match status" value="1"/>
</dbReference>